<keyword evidence="1" id="KW-0285">Flavoprotein</keyword>
<keyword evidence="2" id="KW-0288">FMN</keyword>
<name>A0A383AIG9_9ZZZZ</name>
<reference evidence="6" key="1">
    <citation type="submission" date="2018-05" db="EMBL/GenBank/DDBJ databases">
        <authorList>
            <person name="Lanie J.A."/>
            <person name="Ng W.-L."/>
            <person name="Kazmierczak K.M."/>
            <person name="Andrzejewski T.M."/>
            <person name="Davidsen T.M."/>
            <person name="Wayne K.J."/>
            <person name="Tettelin H."/>
            <person name="Glass J.I."/>
            <person name="Rusch D."/>
            <person name="Podicherti R."/>
            <person name="Tsui H.-C.T."/>
            <person name="Winkler M.E."/>
        </authorList>
    </citation>
    <scope>NUCLEOTIDE SEQUENCE</scope>
</reference>
<evidence type="ECO:0000256" key="3">
    <source>
        <dbReference type="ARBA" id="ARBA00023002"/>
    </source>
</evidence>
<feature type="domain" description="Luciferase-like" evidence="5">
    <location>
        <begin position="44"/>
        <end position="147"/>
    </location>
</feature>
<dbReference type="AlphaFoldDB" id="A0A383AIG9"/>
<evidence type="ECO:0000256" key="4">
    <source>
        <dbReference type="ARBA" id="ARBA00023033"/>
    </source>
</evidence>
<dbReference type="InterPro" id="IPR051260">
    <property type="entry name" value="Diverse_substr_monoxygenases"/>
</dbReference>
<proteinExistence type="predicted"/>
<evidence type="ECO:0000313" key="6">
    <source>
        <dbReference type="EMBL" id="SVE07562.1"/>
    </source>
</evidence>
<keyword evidence="3" id="KW-0560">Oxidoreductase</keyword>
<dbReference type="EMBL" id="UINC01192426">
    <property type="protein sequence ID" value="SVE07562.1"/>
    <property type="molecule type" value="Genomic_DNA"/>
</dbReference>
<accession>A0A383AIG9</accession>
<protein>
    <recommendedName>
        <fullName evidence="5">Luciferase-like domain-containing protein</fullName>
    </recommendedName>
</protein>
<feature type="non-terminal residue" evidence="6">
    <location>
        <position position="149"/>
    </location>
</feature>
<dbReference type="InterPro" id="IPR011251">
    <property type="entry name" value="Luciferase-like_dom"/>
</dbReference>
<evidence type="ECO:0000256" key="1">
    <source>
        <dbReference type="ARBA" id="ARBA00022630"/>
    </source>
</evidence>
<dbReference type="Pfam" id="PF00296">
    <property type="entry name" value="Bac_luciferase"/>
    <property type="match status" value="1"/>
</dbReference>
<dbReference type="GO" id="GO:0016705">
    <property type="term" value="F:oxidoreductase activity, acting on paired donors, with incorporation or reduction of molecular oxygen"/>
    <property type="evidence" value="ECO:0007669"/>
    <property type="project" value="InterPro"/>
</dbReference>
<evidence type="ECO:0000259" key="5">
    <source>
        <dbReference type="Pfam" id="PF00296"/>
    </source>
</evidence>
<dbReference type="GO" id="GO:0004497">
    <property type="term" value="F:monooxygenase activity"/>
    <property type="evidence" value="ECO:0007669"/>
    <property type="project" value="UniProtKB-KW"/>
</dbReference>
<dbReference type="Gene3D" id="3.20.20.30">
    <property type="entry name" value="Luciferase-like domain"/>
    <property type="match status" value="1"/>
</dbReference>
<organism evidence="6">
    <name type="scientific">marine metagenome</name>
    <dbReference type="NCBI Taxonomy" id="408172"/>
    <lineage>
        <taxon>unclassified sequences</taxon>
        <taxon>metagenomes</taxon>
        <taxon>ecological metagenomes</taxon>
    </lineage>
</organism>
<gene>
    <name evidence="6" type="ORF">METZ01_LOCUS460416</name>
</gene>
<evidence type="ECO:0000256" key="2">
    <source>
        <dbReference type="ARBA" id="ARBA00022643"/>
    </source>
</evidence>
<dbReference type="InterPro" id="IPR036661">
    <property type="entry name" value="Luciferase-like_sf"/>
</dbReference>
<dbReference type="SUPFAM" id="SSF51679">
    <property type="entry name" value="Bacterial luciferase-like"/>
    <property type="match status" value="1"/>
</dbReference>
<dbReference type="PANTHER" id="PTHR30011:SF16">
    <property type="entry name" value="C2H2 FINGER DOMAIN TRANSCRIPTION FACTOR (EUROFUNG)-RELATED"/>
    <property type="match status" value="1"/>
</dbReference>
<keyword evidence="4" id="KW-0503">Monooxygenase</keyword>
<sequence length="149" mass="17105">MKKKFIHLAQFLTHGPTYHSLAMWRHPETVGRAYDWTQPELYQHIAKVCERGKFDMVFFADLNYISDTYLDSLEPSLRYATQAPEHDPVPLLSWMGAVTKRIGLGATLSVSHHHPFYAARLWATLDHLTKGRAAWNVVTSLNHNQAANY</sequence>
<dbReference type="PANTHER" id="PTHR30011">
    <property type="entry name" value="ALKANESULFONATE MONOOXYGENASE-RELATED"/>
    <property type="match status" value="1"/>
</dbReference>